<name>A0ABV1UK33_9ACTN</name>
<keyword evidence="1" id="KW-0812">Transmembrane</keyword>
<reference evidence="2 3" key="1">
    <citation type="submission" date="2024-06" db="EMBL/GenBank/DDBJ databases">
        <title>The Natural Products Discovery Center: Release of the First 8490 Sequenced Strains for Exploring Actinobacteria Biosynthetic Diversity.</title>
        <authorList>
            <person name="Kalkreuter E."/>
            <person name="Kautsar S.A."/>
            <person name="Yang D."/>
            <person name="Bader C.D."/>
            <person name="Teijaro C.N."/>
            <person name="Fluegel L."/>
            <person name="Davis C.M."/>
            <person name="Simpson J.R."/>
            <person name="Lauterbach L."/>
            <person name="Steele A.D."/>
            <person name="Gui C."/>
            <person name="Meng S."/>
            <person name="Li G."/>
            <person name="Viehrig K."/>
            <person name="Ye F."/>
            <person name="Su P."/>
            <person name="Kiefer A.F."/>
            <person name="Nichols A."/>
            <person name="Cepeda A.J."/>
            <person name="Yan W."/>
            <person name="Fan B."/>
            <person name="Jiang Y."/>
            <person name="Adhikari A."/>
            <person name="Zheng C.-J."/>
            <person name="Schuster L."/>
            <person name="Cowan T.M."/>
            <person name="Smanski M.J."/>
            <person name="Chevrette M.G."/>
            <person name="De Carvalho L.P.S."/>
            <person name="Shen B."/>
        </authorList>
    </citation>
    <scope>NUCLEOTIDE SEQUENCE [LARGE SCALE GENOMIC DNA]</scope>
    <source>
        <strain evidence="2 3">NPDC001166</strain>
    </source>
</reference>
<keyword evidence="1" id="KW-0472">Membrane</keyword>
<gene>
    <name evidence="2" type="ORF">ABT272_38220</name>
</gene>
<dbReference type="Proteomes" id="UP001470023">
    <property type="component" value="Unassembled WGS sequence"/>
</dbReference>
<accession>A0ABV1UK33</accession>
<evidence type="ECO:0000256" key="1">
    <source>
        <dbReference type="SAM" id="Phobius"/>
    </source>
</evidence>
<keyword evidence="1" id="KW-1133">Transmembrane helix</keyword>
<evidence type="ECO:0000313" key="2">
    <source>
        <dbReference type="EMBL" id="MER6433517.1"/>
    </source>
</evidence>
<sequence length="57" mass="6188">MTAKVLVTIIWAAVLIGVNKLLSGTEWAQYVATFVLAAAYALLIDKVNKRPVRSGEN</sequence>
<comment type="caution">
    <text evidence="2">The sequence shown here is derived from an EMBL/GenBank/DDBJ whole genome shotgun (WGS) entry which is preliminary data.</text>
</comment>
<keyword evidence="3" id="KW-1185">Reference proteome</keyword>
<dbReference type="EMBL" id="JBEPAZ010000061">
    <property type="protein sequence ID" value="MER6433517.1"/>
    <property type="molecule type" value="Genomic_DNA"/>
</dbReference>
<feature type="transmembrane region" description="Helical" evidence="1">
    <location>
        <begin position="27"/>
        <end position="44"/>
    </location>
</feature>
<proteinExistence type="predicted"/>
<protein>
    <submittedName>
        <fullName evidence="2">Uncharacterized protein</fullName>
    </submittedName>
</protein>
<organism evidence="2 3">
    <name type="scientific">Streptomyces sp. 900105245</name>
    <dbReference type="NCBI Taxonomy" id="3154379"/>
    <lineage>
        <taxon>Bacteria</taxon>
        <taxon>Bacillati</taxon>
        <taxon>Actinomycetota</taxon>
        <taxon>Actinomycetes</taxon>
        <taxon>Kitasatosporales</taxon>
        <taxon>Streptomycetaceae</taxon>
        <taxon>Streptomyces</taxon>
    </lineage>
</organism>
<dbReference type="RefSeq" id="WP_351945779.1">
    <property type="nucleotide sequence ID" value="NZ_JBEOZW010000032.1"/>
</dbReference>
<evidence type="ECO:0000313" key="3">
    <source>
        <dbReference type="Proteomes" id="UP001470023"/>
    </source>
</evidence>